<keyword evidence="10" id="KW-0238">DNA-binding</keyword>
<evidence type="ECO:0000256" key="1">
    <source>
        <dbReference type="ARBA" id="ARBA00022679"/>
    </source>
</evidence>
<dbReference type="InterPro" id="IPR027417">
    <property type="entry name" value="P-loop_NTPase"/>
</dbReference>
<dbReference type="PROSITE" id="PS52020">
    <property type="entry name" value="CRESS_DNA_REP"/>
    <property type="match status" value="1"/>
</dbReference>
<evidence type="ECO:0000259" key="11">
    <source>
        <dbReference type="PROSITE" id="PS52020"/>
    </source>
</evidence>
<protein>
    <submittedName>
        <fullName evidence="12">Replication protein</fullName>
    </submittedName>
</protein>
<dbReference type="InterPro" id="IPR049912">
    <property type="entry name" value="CRESS_DNA_REP"/>
</dbReference>
<evidence type="ECO:0000256" key="5">
    <source>
        <dbReference type="ARBA" id="ARBA00022723"/>
    </source>
</evidence>
<reference evidence="13" key="1">
    <citation type="submission" date="2016-10" db="EMBL/GenBank/DDBJ databases">
        <authorList>
            <person name="Varghese N."/>
            <person name="Submissions S."/>
        </authorList>
    </citation>
    <scope>NUCLEOTIDE SEQUENCE [LARGE SCALE GENOMIC DNA]</scope>
    <source>
        <strain evidence="13">OK042</strain>
    </source>
</reference>
<evidence type="ECO:0000313" key="12">
    <source>
        <dbReference type="EMBL" id="SFJ76537.1"/>
    </source>
</evidence>
<dbReference type="Gene3D" id="3.40.1310.20">
    <property type="match status" value="1"/>
</dbReference>
<evidence type="ECO:0000256" key="9">
    <source>
        <dbReference type="ARBA" id="ARBA00023124"/>
    </source>
</evidence>
<gene>
    <name evidence="12" type="ORF">SAMN05518846_105187</name>
</gene>
<evidence type="ECO:0000256" key="7">
    <source>
        <dbReference type="ARBA" id="ARBA00022759"/>
    </source>
</evidence>
<evidence type="ECO:0000256" key="4">
    <source>
        <dbReference type="ARBA" id="ARBA00022722"/>
    </source>
</evidence>
<sequence>MRDSQSRKWQITINNPIEKGFDHQKIKGVLSELKSLQYCAMADEAGQTHHTHIYIVCSSAIRFSTLKNKFPEAHLEIAKGSSEQNREYIQKSGKWENDKKHGTVIPGTFEEFGEMPIERQGARNDLADLYDMIKNGMSNYEIIEENPDYLLRISDIERVRQMVRAEEFKNIIRKLEITYVFGSTGLGKTRHVLEKYGFTNVYRVTDYSHPFDGYKSEDVLLFDEFHSQLPITQMLMYLEGYPTELPCRYANKQACFTKVYIISNIPFEQQYPNIRLEKPTTWAALKRRIQKVIHFGANELMTYHFGQGTPISLPNVEVTPAAETHSRLAQETIHESDKS</sequence>
<keyword evidence="13" id="KW-1185">Reference proteome</keyword>
<proteinExistence type="predicted"/>
<organism evidence="12 13">
    <name type="scientific">Brevibacillus centrosporus</name>
    <dbReference type="NCBI Taxonomy" id="54910"/>
    <lineage>
        <taxon>Bacteria</taxon>
        <taxon>Bacillati</taxon>
        <taxon>Bacillota</taxon>
        <taxon>Bacilli</taxon>
        <taxon>Bacillales</taxon>
        <taxon>Paenibacillaceae</taxon>
        <taxon>Brevibacillus</taxon>
    </lineage>
</organism>
<dbReference type="STRING" id="1884381.SAMN05518846_105187"/>
<feature type="domain" description="CRESS-DNA virus Rep endonuclease" evidence="11">
    <location>
        <begin position="3"/>
        <end position="104"/>
    </location>
</feature>
<dbReference type="GO" id="GO:0016787">
    <property type="term" value="F:hydrolase activity"/>
    <property type="evidence" value="ECO:0007669"/>
    <property type="project" value="UniProtKB-KW"/>
</dbReference>
<keyword evidence="5" id="KW-0479">Metal-binding</keyword>
<keyword evidence="8" id="KW-0378">Hydrolase</keyword>
<keyword evidence="9" id="KW-0190">Covalent protein-DNA linkage</keyword>
<dbReference type="RefSeq" id="WP_092268079.1">
    <property type="nucleotide sequence ID" value="NZ_FORT01000005.1"/>
</dbReference>
<keyword evidence="4" id="KW-0540">Nuclease</keyword>
<accession>A0A1I3U424</accession>
<dbReference type="GO" id="GO:0016779">
    <property type="term" value="F:nucleotidyltransferase activity"/>
    <property type="evidence" value="ECO:0007669"/>
    <property type="project" value="UniProtKB-KW"/>
</dbReference>
<dbReference type="GO" id="GO:0003677">
    <property type="term" value="F:DNA binding"/>
    <property type="evidence" value="ECO:0007669"/>
    <property type="project" value="UniProtKB-KW"/>
</dbReference>
<keyword evidence="2" id="KW-0548">Nucleotidyltransferase</keyword>
<dbReference type="GO" id="GO:0046872">
    <property type="term" value="F:metal ion binding"/>
    <property type="evidence" value="ECO:0007669"/>
    <property type="project" value="UniProtKB-KW"/>
</dbReference>
<dbReference type="Pfam" id="PF02407">
    <property type="entry name" value="Viral_Rep"/>
    <property type="match status" value="1"/>
</dbReference>
<evidence type="ECO:0000256" key="8">
    <source>
        <dbReference type="ARBA" id="ARBA00022801"/>
    </source>
</evidence>
<dbReference type="GO" id="GO:0000166">
    <property type="term" value="F:nucleotide binding"/>
    <property type="evidence" value="ECO:0007669"/>
    <property type="project" value="UniProtKB-KW"/>
</dbReference>
<dbReference type="EMBL" id="FORT01000005">
    <property type="protein sequence ID" value="SFJ76537.1"/>
    <property type="molecule type" value="Genomic_DNA"/>
</dbReference>
<dbReference type="Proteomes" id="UP000198915">
    <property type="component" value="Unassembled WGS sequence"/>
</dbReference>
<keyword evidence="3" id="KW-0235">DNA replication</keyword>
<name>A0A1I3U424_9BACL</name>
<evidence type="ECO:0000256" key="2">
    <source>
        <dbReference type="ARBA" id="ARBA00022695"/>
    </source>
</evidence>
<evidence type="ECO:0000256" key="6">
    <source>
        <dbReference type="ARBA" id="ARBA00022741"/>
    </source>
</evidence>
<evidence type="ECO:0000256" key="3">
    <source>
        <dbReference type="ARBA" id="ARBA00022705"/>
    </source>
</evidence>
<evidence type="ECO:0000313" key="13">
    <source>
        <dbReference type="Proteomes" id="UP000198915"/>
    </source>
</evidence>
<dbReference type="GO" id="GO:0004519">
    <property type="term" value="F:endonuclease activity"/>
    <property type="evidence" value="ECO:0007669"/>
    <property type="project" value="UniProtKB-KW"/>
</dbReference>
<keyword evidence="7" id="KW-0255">Endonuclease</keyword>
<dbReference type="AlphaFoldDB" id="A0A1I3U424"/>
<dbReference type="GO" id="GO:0006260">
    <property type="term" value="P:DNA replication"/>
    <property type="evidence" value="ECO:0007669"/>
    <property type="project" value="UniProtKB-KW"/>
</dbReference>
<keyword evidence="1" id="KW-0808">Transferase</keyword>
<dbReference type="SUPFAM" id="SSF52540">
    <property type="entry name" value="P-loop containing nucleoside triphosphate hydrolases"/>
    <property type="match status" value="1"/>
</dbReference>
<evidence type="ECO:0000256" key="10">
    <source>
        <dbReference type="ARBA" id="ARBA00023125"/>
    </source>
</evidence>
<keyword evidence="6" id="KW-0547">Nucleotide-binding</keyword>